<dbReference type="EMBL" id="GFAH01000705">
    <property type="protein sequence ID" value="JAV47684.1"/>
    <property type="molecule type" value="Transcribed_RNA"/>
</dbReference>
<sequence>MKVVLLLLAILFSVEINANQGADSNRRCQSPNEVFQTCGPSCPPACIGVIKPGTLCSTECFPGCFCREGLVRTSRGTCVPPRACRSNQ</sequence>
<name>A0A1W7R974_9SCOR</name>
<organism evidence="3">
    <name type="scientific">Hadrurus spadix</name>
    <dbReference type="NCBI Taxonomy" id="141984"/>
    <lineage>
        <taxon>Eukaryota</taxon>
        <taxon>Metazoa</taxon>
        <taxon>Ecdysozoa</taxon>
        <taxon>Arthropoda</taxon>
        <taxon>Chelicerata</taxon>
        <taxon>Arachnida</taxon>
        <taxon>Scorpiones</taxon>
        <taxon>Iurida</taxon>
        <taxon>Iuroidea</taxon>
        <taxon>Hadrurus</taxon>
    </lineage>
</organism>
<dbReference type="AlphaFoldDB" id="A0A1W7R974"/>
<proteinExistence type="predicted"/>
<evidence type="ECO:0000256" key="1">
    <source>
        <dbReference type="SAM" id="SignalP"/>
    </source>
</evidence>
<protein>
    <submittedName>
        <fullName evidence="3">Venom protein</fullName>
    </submittedName>
</protein>
<dbReference type="InterPro" id="IPR002919">
    <property type="entry name" value="TIL_dom"/>
</dbReference>
<evidence type="ECO:0000313" key="3">
    <source>
        <dbReference type="EMBL" id="JAV47684.1"/>
    </source>
</evidence>
<feature type="signal peptide" evidence="1">
    <location>
        <begin position="1"/>
        <end position="18"/>
    </location>
</feature>
<reference evidence="3" key="1">
    <citation type="submission" date="2016-11" db="EMBL/GenBank/DDBJ databases">
        <title>Venom-gland transcriptomics and venom proteomics of the black-back scorpion (Hadrurus spadix) reveal detectability challenges and an unexplored realm of animal toxin diversity.</title>
        <authorList>
            <person name="Rokyta D.R."/>
            <person name="Ward M.J."/>
        </authorList>
    </citation>
    <scope>NUCLEOTIDE SEQUENCE</scope>
    <source>
        <tissue evidence="3">Venom gland</tissue>
    </source>
</reference>
<feature type="chain" id="PRO_5012348531" evidence="1">
    <location>
        <begin position="19"/>
        <end position="88"/>
    </location>
</feature>
<dbReference type="SUPFAM" id="SSF57567">
    <property type="entry name" value="Serine protease inhibitors"/>
    <property type="match status" value="1"/>
</dbReference>
<keyword evidence="1" id="KW-0732">Signal</keyword>
<dbReference type="Gene3D" id="2.10.25.10">
    <property type="entry name" value="Laminin"/>
    <property type="match status" value="1"/>
</dbReference>
<feature type="domain" description="TIL" evidence="2">
    <location>
        <begin position="30"/>
        <end position="84"/>
    </location>
</feature>
<evidence type="ECO:0000259" key="2">
    <source>
        <dbReference type="Pfam" id="PF01826"/>
    </source>
</evidence>
<dbReference type="CDD" id="cd19941">
    <property type="entry name" value="TIL"/>
    <property type="match status" value="1"/>
</dbReference>
<dbReference type="Pfam" id="PF01826">
    <property type="entry name" value="TIL"/>
    <property type="match status" value="1"/>
</dbReference>
<accession>A0A1W7R974</accession>
<dbReference type="InterPro" id="IPR036084">
    <property type="entry name" value="Ser_inhib-like_sf"/>
</dbReference>